<protein>
    <submittedName>
        <fullName evidence="1">Uncharacterized protein</fullName>
    </submittedName>
</protein>
<gene>
    <name evidence="1" type="ORF">Pint_35099</name>
</gene>
<accession>A0ACC0Y4C0</accession>
<evidence type="ECO:0000313" key="2">
    <source>
        <dbReference type="Proteomes" id="UP001163603"/>
    </source>
</evidence>
<organism evidence="1 2">
    <name type="scientific">Pistacia integerrima</name>
    <dbReference type="NCBI Taxonomy" id="434235"/>
    <lineage>
        <taxon>Eukaryota</taxon>
        <taxon>Viridiplantae</taxon>
        <taxon>Streptophyta</taxon>
        <taxon>Embryophyta</taxon>
        <taxon>Tracheophyta</taxon>
        <taxon>Spermatophyta</taxon>
        <taxon>Magnoliopsida</taxon>
        <taxon>eudicotyledons</taxon>
        <taxon>Gunneridae</taxon>
        <taxon>Pentapetalae</taxon>
        <taxon>rosids</taxon>
        <taxon>malvids</taxon>
        <taxon>Sapindales</taxon>
        <taxon>Anacardiaceae</taxon>
        <taxon>Pistacia</taxon>
    </lineage>
</organism>
<name>A0ACC0Y4C0_9ROSI</name>
<comment type="caution">
    <text evidence="1">The sequence shown here is derived from an EMBL/GenBank/DDBJ whole genome shotgun (WGS) entry which is preliminary data.</text>
</comment>
<dbReference type="EMBL" id="CM047744">
    <property type="protein sequence ID" value="KAJ0028570.1"/>
    <property type="molecule type" value="Genomic_DNA"/>
</dbReference>
<proteinExistence type="predicted"/>
<keyword evidence="2" id="KW-1185">Reference proteome</keyword>
<evidence type="ECO:0000313" key="1">
    <source>
        <dbReference type="EMBL" id="KAJ0028570.1"/>
    </source>
</evidence>
<reference evidence="2" key="1">
    <citation type="journal article" date="2023" name="G3 (Bethesda)">
        <title>Genome assembly and association tests identify interacting loci associated with vigor, precocity, and sex in interspecific pistachio rootstocks.</title>
        <authorList>
            <person name="Palmer W."/>
            <person name="Jacygrad E."/>
            <person name="Sagayaradj S."/>
            <person name="Cavanaugh K."/>
            <person name="Han R."/>
            <person name="Bertier L."/>
            <person name="Beede B."/>
            <person name="Kafkas S."/>
            <person name="Golino D."/>
            <person name="Preece J."/>
            <person name="Michelmore R."/>
        </authorList>
    </citation>
    <scope>NUCLEOTIDE SEQUENCE [LARGE SCALE GENOMIC DNA]</scope>
</reference>
<sequence length="73" mass="8101">MRVRLSELEKDQIFMKQGMMDKSGNGKTFFTSLSRGIGRIAIFSGPAGGKRQKSGRKSRAEGKTGRNRRHSVS</sequence>
<dbReference type="Proteomes" id="UP001163603">
    <property type="component" value="Chromosome 9"/>
</dbReference>